<comment type="cofactor">
    <cofactor evidence="1">
        <name>Mg(2+)</name>
        <dbReference type="ChEBI" id="CHEBI:18420"/>
    </cofactor>
</comment>
<keyword evidence="3" id="KW-0460">Magnesium</keyword>
<reference evidence="6 7" key="1">
    <citation type="submission" date="2020-11" db="EMBL/GenBank/DDBJ databases">
        <title>Streptomyces spirodelae sp. nov., isolated from duckweed.</title>
        <authorList>
            <person name="Saimee Y."/>
            <person name="Duangmal K."/>
        </authorList>
    </citation>
    <scope>NUCLEOTIDE SEQUENCE [LARGE SCALE GENOMIC DNA]</scope>
    <source>
        <strain evidence="6 7">S16-07</strain>
    </source>
</reference>
<dbReference type="SMART" id="SM00922">
    <property type="entry name" value="MR_MLE"/>
    <property type="match status" value="1"/>
</dbReference>
<evidence type="ECO:0000256" key="3">
    <source>
        <dbReference type="ARBA" id="ARBA00022842"/>
    </source>
</evidence>
<dbReference type="InterPro" id="IPR046945">
    <property type="entry name" value="RHMD-like"/>
</dbReference>
<dbReference type="SUPFAM" id="SSF51604">
    <property type="entry name" value="Enolase C-terminal domain-like"/>
    <property type="match status" value="1"/>
</dbReference>
<evidence type="ECO:0000256" key="4">
    <source>
        <dbReference type="SAM" id="MobiDB-lite"/>
    </source>
</evidence>
<evidence type="ECO:0000313" key="7">
    <source>
        <dbReference type="Proteomes" id="UP001519064"/>
    </source>
</evidence>
<sequence length="411" mass="44414">MTSRDRRRRTARSGQRKGQQRVTSQGAAQPVARQAHGTADRVTVDDLTLHAFRVPTDGPDGAEEDGTLRWEATTAVLVEAHAGPFTGLGYTYGDDSVAGFIHSQLAPVVRGSDVFAPAALWHRMSAAVRNAGRPGPGAMAVAAVDIALWDLKARLLGLPLYQLLPAVHDRVPVYGSGGFTNYPPGRVAEQLADWAGQGIPRVKLKISRHPGQDPARLTAAREAIGPDVELYADANGALTRKEALYWARRLAAEWDVRWLEEPVSSEDTAGLRLLRDQGPGRLEIAAGEYGFLLGDFAALLEAGAVDCLQADVTRCAGITGLLQIAGLTAAHRVDLSAHCAPAVSAHAFCAVERLRHLEYFHDHVRVEELLFDGVQRPVDGVLHPARDRPGLGLEVRWADAEPYRVHGRRPG</sequence>
<dbReference type="InterPro" id="IPR029065">
    <property type="entry name" value="Enolase_C-like"/>
</dbReference>
<proteinExistence type="predicted"/>
<dbReference type="Pfam" id="PF02746">
    <property type="entry name" value="MR_MLE_N"/>
    <property type="match status" value="1"/>
</dbReference>
<dbReference type="PANTHER" id="PTHR13794">
    <property type="entry name" value="ENOLASE SUPERFAMILY, MANDELATE RACEMASE"/>
    <property type="match status" value="1"/>
</dbReference>
<dbReference type="CDD" id="cd03328">
    <property type="entry name" value="MR_like_3"/>
    <property type="match status" value="1"/>
</dbReference>
<dbReference type="SFLD" id="SFLDS00001">
    <property type="entry name" value="Enolase"/>
    <property type="match status" value="1"/>
</dbReference>
<dbReference type="InterPro" id="IPR013341">
    <property type="entry name" value="Mandelate_racemase_N_dom"/>
</dbReference>
<keyword evidence="7" id="KW-1185">Reference proteome</keyword>
<dbReference type="Pfam" id="PF13378">
    <property type="entry name" value="MR_MLE_C"/>
    <property type="match status" value="1"/>
</dbReference>
<dbReference type="SFLD" id="SFLDG00179">
    <property type="entry name" value="mandelate_racemase"/>
    <property type="match status" value="1"/>
</dbReference>
<accession>A0ABS3XCS7</accession>
<evidence type="ECO:0000256" key="2">
    <source>
        <dbReference type="ARBA" id="ARBA00022723"/>
    </source>
</evidence>
<evidence type="ECO:0000313" key="6">
    <source>
        <dbReference type="EMBL" id="MBO8193187.1"/>
    </source>
</evidence>
<comment type="caution">
    <text evidence="6">The sequence shown here is derived from an EMBL/GenBank/DDBJ whole genome shotgun (WGS) entry which is preliminary data.</text>
</comment>
<feature type="domain" description="Mandelate racemase/muconate lactonizing enzyme C-terminal" evidence="5">
    <location>
        <begin position="184"/>
        <end position="281"/>
    </location>
</feature>
<dbReference type="InterPro" id="IPR013342">
    <property type="entry name" value="Mandelate_racemase_C"/>
</dbReference>
<organism evidence="6 7">
    <name type="scientific">Streptomyces oryzae</name>
    <dbReference type="NCBI Taxonomy" id="1434886"/>
    <lineage>
        <taxon>Bacteria</taxon>
        <taxon>Bacillati</taxon>
        <taxon>Actinomycetota</taxon>
        <taxon>Actinomycetes</taxon>
        <taxon>Kitasatosporales</taxon>
        <taxon>Streptomycetaceae</taxon>
        <taxon>Streptomyces</taxon>
    </lineage>
</organism>
<feature type="region of interest" description="Disordered" evidence="4">
    <location>
        <begin position="1"/>
        <end position="39"/>
    </location>
</feature>
<protein>
    <submittedName>
        <fullName evidence="6">Mandelate racemase</fullName>
    </submittedName>
</protein>
<dbReference type="PANTHER" id="PTHR13794:SF58">
    <property type="entry name" value="MITOCHONDRIAL ENOLASE SUPERFAMILY MEMBER 1"/>
    <property type="match status" value="1"/>
</dbReference>
<keyword evidence="2" id="KW-0479">Metal-binding</keyword>
<name>A0ABS3XCS7_9ACTN</name>
<feature type="compositionally biased region" description="Basic residues" evidence="4">
    <location>
        <begin position="1"/>
        <end position="19"/>
    </location>
</feature>
<gene>
    <name evidence="6" type="ORF">ITI46_16150</name>
</gene>
<dbReference type="Proteomes" id="UP001519064">
    <property type="component" value="Unassembled WGS sequence"/>
</dbReference>
<dbReference type="Gene3D" id="3.30.390.10">
    <property type="entry name" value="Enolase-like, N-terminal domain"/>
    <property type="match status" value="1"/>
</dbReference>
<dbReference type="Gene3D" id="3.20.20.120">
    <property type="entry name" value="Enolase-like C-terminal domain"/>
    <property type="match status" value="1"/>
</dbReference>
<dbReference type="InterPro" id="IPR029017">
    <property type="entry name" value="Enolase-like_N"/>
</dbReference>
<dbReference type="EMBL" id="JADKMA010000073">
    <property type="protein sequence ID" value="MBO8193187.1"/>
    <property type="molecule type" value="Genomic_DNA"/>
</dbReference>
<evidence type="ECO:0000256" key="1">
    <source>
        <dbReference type="ARBA" id="ARBA00001946"/>
    </source>
</evidence>
<dbReference type="SUPFAM" id="SSF54826">
    <property type="entry name" value="Enolase N-terminal domain-like"/>
    <property type="match status" value="1"/>
</dbReference>
<evidence type="ECO:0000259" key="5">
    <source>
        <dbReference type="SMART" id="SM00922"/>
    </source>
</evidence>
<dbReference type="InterPro" id="IPR036849">
    <property type="entry name" value="Enolase-like_C_sf"/>
</dbReference>